<dbReference type="EMBL" id="BK032721">
    <property type="protein sequence ID" value="DAF56626.1"/>
    <property type="molecule type" value="Genomic_DNA"/>
</dbReference>
<evidence type="ECO:0000256" key="1">
    <source>
        <dbReference type="ARBA" id="ARBA00023125"/>
    </source>
</evidence>
<dbReference type="SMART" id="SM00421">
    <property type="entry name" value="HTH_LUXR"/>
    <property type="match status" value="1"/>
</dbReference>
<dbReference type="InterPro" id="IPR001789">
    <property type="entry name" value="Sig_transdc_resp-reg_receiver"/>
</dbReference>
<dbReference type="PANTHER" id="PTHR45566">
    <property type="entry name" value="HTH-TYPE TRANSCRIPTIONAL REGULATOR YHJB-RELATED"/>
    <property type="match status" value="1"/>
</dbReference>
<proteinExistence type="predicted"/>
<protein>
    <submittedName>
        <fullName evidence="4">Response regulator</fullName>
    </submittedName>
</protein>
<dbReference type="Pfam" id="PF00196">
    <property type="entry name" value="GerE"/>
    <property type="match status" value="1"/>
</dbReference>
<dbReference type="InterPro" id="IPR000792">
    <property type="entry name" value="Tscrpt_reg_LuxR_C"/>
</dbReference>
<dbReference type="Gene3D" id="3.40.50.2300">
    <property type="match status" value="1"/>
</dbReference>
<dbReference type="PANTHER" id="PTHR45566:SF1">
    <property type="entry name" value="HTH-TYPE TRANSCRIPTIONAL REGULATOR YHJB-RELATED"/>
    <property type="match status" value="1"/>
</dbReference>
<name>A0A8S5T1F5_9CAUD</name>
<dbReference type="PROSITE" id="PS50110">
    <property type="entry name" value="RESPONSE_REGULATORY"/>
    <property type="match status" value="1"/>
</dbReference>
<reference evidence="4" key="1">
    <citation type="journal article" date="2021" name="Proc. Natl. Acad. Sci. U.S.A.">
        <title>A Catalog of Tens of Thousands of Viruses from Human Metagenomes Reveals Hidden Associations with Chronic Diseases.</title>
        <authorList>
            <person name="Tisza M.J."/>
            <person name="Buck C.B."/>
        </authorList>
    </citation>
    <scope>NUCLEOTIDE SEQUENCE</scope>
    <source>
        <strain evidence="4">CtWb16</strain>
    </source>
</reference>
<dbReference type="InterPro" id="IPR036388">
    <property type="entry name" value="WH-like_DNA-bd_sf"/>
</dbReference>
<dbReference type="InterPro" id="IPR051015">
    <property type="entry name" value="EvgA-like"/>
</dbReference>
<keyword evidence="1" id="KW-0238">DNA-binding</keyword>
<feature type="domain" description="Response regulatory" evidence="3">
    <location>
        <begin position="2"/>
        <end position="117"/>
    </location>
</feature>
<dbReference type="GO" id="GO:0006355">
    <property type="term" value="P:regulation of DNA-templated transcription"/>
    <property type="evidence" value="ECO:0007669"/>
    <property type="project" value="InterPro"/>
</dbReference>
<dbReference type="SUPFAM" id="SSF46894">
    <property type="entry name" value="C-terminal effector domain of the bipartite response regulators"/>
    <property type="match status" value="1"/>
</dbReference>
<dbReference type="SUPFAM" id="SSF52172">
    <property type="entry name" value="CheY-like"/>
    <property type="match status" value="1"/>
</dbReference>
<dbReference type="CDD" id="cd06170">
    <property type="entry name" value="LuxR_C_like"/>
    <property type="match status" value="1"/>
</dbReference>
<dbReference type="PRINTS" id="PR00038">
    <property type="entry name" value="HTHLUXR"/>
</dbReference>
<feature type="domain" description="HTH luxR-type" evidence="2">
    <location>
        <begin position="129"/>
        <end position="194"/>
    </location>
</feature>
<dbReference type="GO" id="GO:0000160">
    <property type="term" value="P:phosphorelay signal transduction system"/>
    <property type="evidence" value="ECO:0007669"/>
    <property type="project" value="InterPro"/>
</dbReference>
<dbReference type="PROSITE" id="PS50043">
    <property type="entry name" value="HTH_LUXR_2"/>
    <property type="match status" value="1"/>
</dbReference>
<dbReference type="PROSITE" id="PS00622">
    <property type="entry name" value="HTH_LUXR_1"/>
    <property type="match status" value="1"/>
</dbReference>
<sequence>MKILILDDEELYVTGLKELLKRFNIECDVDAYCDYLAVKNNVDFNMYDLIFITKTNKIDMQSLIKTITNRNTKSKIVIFISEYISSDVKTYMAFNVAGYISKKYSNDKIFNIINLIMLNENYFPNNLIMKSFNNIVTNKQIDVIKLINKGLSNKQIAYELNISESTVKVHITNILKRMNCFNRVQMINKAKELGIDLN</sequence>
<dbReference type="InterPro" id="IPR011006">
    <property type="entry name" value="CheY-like_superfamily"/>
</dbReference>
<dbReference type="Pfam" id="PF00072">
    <property type="entry name" value="Response_reg"/>
    <property type="match status" value="1"/>
</dbReference>
<accession>A0A8S5T1F5</accession>
<organism evidence="4">
    <name type="scientific">Myoviridae sp. ctWb16</name>
    <dbReference type="NCBI Taxonomy" id="2827690"/>
    <lineage>
        <taxon>Viruses</taxon>
        <taxon>Duplodnaviria</taxon>
        <taxon>Heunggongvirae</taxon>
        <taxon>Uroviricota</taxon>
        <taxon>Caudoviricetes</taxon>
    </lineage>
</organism>
<evidence type="ECO:0000259" key="2">
    <source>
        <dbReference type="PROSITE" id="PS50043"/>
    </source>
</evidence>
<evidence type="ECO:0000313" key="4">
    <source>
        <dbReference type="EMBL" id="DAF56626.1"/>
    </source>
</evidence>
<dbReference type="InterPro" id="IPR016032">
    <property type="entry name" value="Sig_transdc_resp-reg_C-effctor"/>
</dbReference>
<dbReference type="GO" id="GO:0003677">
    <property type="term" value="F:DNA binding"/>
    <property type="evidence" value="ECO:0007669"/>
    <property type="project" value="UniProtKB-KW"/>
</dbReference>
<dbReference type="Gene3D" id="1.10.10.10">
    <property type="entry name" value="Winged helix-like DNA-binding domain superfamily/Winged helix DNA-binding domain"/>
    <property type="match status" value="1"/>
</dbReference>
<evidence type="ECO:0000259" key="3">
    <source>
        <dbReference type="PROSITE" id="PS50110"/>
    </source>
</evidence>